<dbReference type="SUPFAM" id="SSF52833">
    <property type="entry name" value="Thioredoxin-like"/>
    <property type="match status" value="1"/>
</dbReference>
<dbReference type="PROSITE" id="PS00194">
    <property type="entry name" value="THIOREDOXIN_1"/>
    <property type="match status" value="1"/>
</dbReference>
<sequence>MGNVYALMLEATETPFLFVAEEEPIYFEANAANFPVLNQLRSGVQTKHFQEYQSTFQPLIARAHALNREASAIEADNEPAKEAFRKKAQVFTGDVSKEGLAFIQQHPTSIASVWILLNELRNKVDIKEFEQAYGRLSPAIQKSRYGNMANNFIQKAKNQPDAPDFTQNDTEGKPVKLSQFRGKYVLVDFWASWCGPCRQENPHVVKAYQKYKSKNFVILGVSLDDNRNNWLKAIRQDQLGWTQVSDLKGWNNAVALQYGVRSIPQNFLVDPNGKIIASNLRGVQLEKTLEMIFAEQ</sequence>
<protein>
    <recommendedName>
        <fullName evidence="5">Thioredoxin domain-containing protein</fullName>
    </recommendedName>
</protein>
<evidence type="ECO:0000256" key="4">
    <source>
        <dbReference type="ARBA" id="ARBA00023284"/>
    </source>
</evidence>
<dbReference type="InterPro" id="IPR050553">
    <property type="entry name" value="Thioredoxin_ResA/DsbE_sf"/>
</dbReference>
<evidence type="ECO:0000256" key="3">
    <source>
        <dbReference type="ARBA" id="ARBA00023157"/>
    </source>
</evidence>
<dbReference type="GO" id="GO:0016491">
    <property type="term" value="F:oxidoreductase activity"/>
    <property type="evidence" value="ECO:0007669"/>
    <property type="project" value="InterPro"/>
</dbReference>
<dbReference type="KEGG" id="cbae:COR50_10445"/>
<organism evidence="6 7">
    <name type="scientific">Chitinophaga caeni</name>
    <dbReference type="NCBI Taxonomy" id="2029983"/>
    <lineage>
        <taxon>Bacteria</taxon>
        <taxon>Pseudomonadati</taxon>
        <taxon>Bacteroidota</taxon>
        <taxon>Chitinophagia</taxon>
        <taxon>Chitinophagales</taxon>
        <taxon>Chitinophagaceae</taxon>
        <taxon>Chitinophaga</taxon>
    </lineage>
</organism>
<keyword evidence="4" id="KW-0676">Redox-active center</keyword>
<dbReference type="Pfam" id="PF00578">
    <property type="entry name" value="AhpC-TSA"/>
    <property type="match status" value="1"/>
</dbReference>
<dbReference type="GO" id="GO:0030313">
    <property type="term" value="C:cell envelope"/>
    <property type="evidence" value="ECO:0007669"/>
    <property type="project" value="UniProtKB-SubCell"/>
</dbReference>
<evidence type="ECO:0000313" key="6">
    <source>
        <dbReference type="EMBL" id="ATL49815.1"/>
    </source>
</evidence>
<dbReference type="PROSITE" id="PS51352">
    <property type="entry name" value="THIOREDOXIN_2"/>
    <property type="match status" value="1"/>
</dbReference>
<dbReference type="InterPro" id="IPR036249">
    <property type="entry name" value="Thioredoxin-like_sf"/>
</dbReference>
<evidence type="ECO:0000256" key="2">
    <source>
        <dbReference type="ARBA" id="ARBA00022748"/>
    </source>
</evidence>
<dbReference type="CDD" id="cd02966">
    <property type="entry name" value="TlpA_like_family"/>
    <property type="match status" value="1"/>
</dbReference>
<accession>A0A291R0W1</accession>
<dbReference type="InterPro" id="IPR017937">
    <property type="entry name" value="Thioredoxin_CS"/>
</dbReference>
<dbReference type="PANTHER" id="PTHR42852">
    <property type="entry name" value="THIOL:DISULFIDE INTERCHANGE PROTEIN DSBE"/>
    <property type="match status" value="1"/>
</dbReference>
<dbReference type="GO" id="GO:0016209">
    <property type="term" value="F:antioxidant activity"/>
    <property type="evidence" value="ECO:0007669"/>
    <property type="project" value="InterPro"/>
</dbReference>
<dbReference type="Gene3D" id="3.40.30.10">
    <property type="entry name" value="Glutaredoxin"/>
    <property type="match status" value="1"/>
</dbReference>
<feature type="domain" description="Thioredoxin" evidence="5">
    <location>
        <begin position="156"/>
        <end position="296"/>
    </location>
</feature>
<keyword evidence="7" id="KW-1185">Reference proteome</keyword>
<dbReference type="Proteomes" id="UP000220133">
    <property type="component" value="Chromosome"/>
</dbReference>
<dbReference type="InterPro" id="IPR000866">
    <property type="entry name" value="AhpC/TSA"/>
</dbReference>
<evidence type="ECO:0000313" key="7">
    <source>
        <dbReference type="Proteomes" id="UP000220133"/>
    </source>
</evidence>
<keyword evidence="3" id="KW-1015">Disulfide bond</keyword>
<evidence type="ECO:0000259" key="5">
    <source>
        <dbReference type="PROSITE" id="PS51352"/>
    </source>
</evidence>
<proteinExistence type="predicted"/>
<reference evidence="6 7" key="1">
    <citation type="submission" date="2017-10" db="EMBL/GenBank/DDBJ databases">
        <title>Paenichitinophaga pekingensis gen. nov., sp. nov., isolated from activated sludge.</title>
        <authorList>
            <person name="Jin D."/>
            <person name="Kong X."/>
            <person name="Deng Y."/>
            <person name="Bai Z."/>
        </authorList>
    </citation>
    <scope>NUCLEOTIDE SEQUENCE [LARGE SCALE GENOMIC DNA]</scope>
    <source>
        <strain evidence="6 7">13</strain>
    </source>
</reference>
<dbReference type="PANTHER" id="PTHR42852:SF6">
    <property type="entry name" value="THIOL:DISULFIDE INTERCHANGE PROTEIN DSBE"/>
    <property type="match status" value="1"/>
</dbReference>
<keyword evidence="2" id="KW-0201">Cytochrome c-type biogenesis</keyword>
<dbReference type="EMBL" id="CP023777">
    <property type="protein sequence ID" value="ATL49815.1"/>
    <property type="molecule type" value="Genomic_DNA"/>
</dbReference>
<evidence type="ECO:0000256" key="1">
    <source>
        <dbReference type="ARBA" id="ARBA00004196"/>
    </source>
</evidence>
<dbReference type="GO" id="GO:0017004">
    <property type="term" value="P:cytochrome complex assembly"/>
    <property type="evidence" value="ECO:0007669"/>
    <property type="project" value="UniProtKB-KW"/>
</dbReference>
<dbReference type="AlphaFoldDB" id="A0A291R0W1"/>
<dbReference type="OrthoDB" id="6399635at2"/>
<gene>
    <name evidence="6" type="ORF">COR50_10445</name>
</gene>
<name>A0A291R0W1_9BACT</name>
<comment type="subcellular location">
    <subcellularLocation>
        <location evidence="1">Cell envelope</location>
    </subcellularLocation>
</comment>
<dbReference type="InterPro" id="IPR013766">
    <property type="entry name" value="Thioredoxin_domain"/>
</dbReference>